<dbReference type="OrthoDB" id="1742229at2759"/>
<evidence type="ECO:0000313" key="3">
    <source>
        <dbReference type="Proteomes" id="UP000245207"/>
    </source>
</evidence>
<reference evidence="2 3" key="1">
    <citation type="journal article" date="2018" name="Mol. Plant">
        <title>The genome of Artemisia annua provides insight into the evolution of Asteraceae family and artemisinin biosynthesis.</title>
        <authorList>
            <person name="Shen Q."/>
            <person name="Zhang L."/>
            <person name="Liao Z."/>
            <person name="Wang S."/>
            <person name="Yan T."/>
            <person name="Shi P."/>
            <person name="Liu M."/>
            <person name="Fu X."/>
            <person name="Pan Q."/>
            <person name="Wang Y."/>
            <person name="Lv Z."/>
            <person name="Lu X."/>
            <person name="Zhang F."/>
            <person name="Jiang W."/>
            <person name="Ma Y."/>
            <person name="Chen M."/>
            <person name="Hao X."/>
            <person name="Li L."/>
            <person name="Tang Y."/>
            <person name="Lv G."/>
            <person name="Zhou Y."/>
            <person name="Sun X."/>
            <person name="Brodelius P.E."/>
            <person name="Rose J.K.C."/>
            <person name="Tang K."/>
        </authorList>
    </citation>
    <scope>NUCLEOTIDE SEQUENCE [LARGE SCALE GENOMIC DNA]</scope>
    <source>
        <strain evidence="3">cv. Huhao1</strain>
        <tissue evidence="2">Leaf</tissue>
    </source>
</reference>
<sequence length="277" mass="31376">MSSRSKGLRIAMNGRNPNRIGKKGGEVDALALPLAMSIAAFVAQVFMLAIHGKVWKLEQNGINENPDKGNRKGNKICDTCRNALQGLPYVLPFRANDLDSRRPDDGLRSRQLTLLNVFLLTPPSTQVRSVWINPTAFNAIDARCEIRCRKCNEAETNYGNYSWNKSISRFGLCNNIADNSKLRSKMQYDKKEPRREMRLRRSECKPSSSTDVEIGEKLYLGMDFGTSGPRYAIIDKQGIMHSEGKKEHLVSLISFKLKNMCICWDFCFQSIGFPCRK</sequence>
<evidence type="ECO:0000313" key="2">
    <source>
        <dbReference type="EMBL" id="PWA81888.1"/>
    </source>
</evidence>
<gene>
    <name evidence="2" type="ORF">CTI12_AA160860</name>
</gene>
<accession>A0A2U1P813</accession>
<dbReference type="STRING" id="35608.A0A2U1P813"/>
<keyword evidence="1" id="KW-0472">Membrane</keyword>
<keyword evidence="2" id="KW-0418">Kinase</keyword>
<feature type="transmembrane region" description="Helical" evidence="1">
    <location>
        <begin position="29"/>
        <end position="50"/>
    </location>
</feature>
<keyword evidence="1" id="KW-1133">Transmembrane helix</keyword>
<comment type="caution">
    <text evidence="2">The sequence shown here is derived from an EMBL/GenBank/DDBJ whole genome shotgun (WGS) entry which is preliminary data.</text>
</comment>
<dbReference type="AlphaFoldDB" id="A0A2U1P813"/>
<dbReference type="GO" id="GO:0016301">
    <property type="term" value="F:kinase activity"/>
    <property type="evidence" value="ECO:0007669"/>
    <property type="project" value="UniProtKB-KW"/>
</dbReference>
<keyword evidence="1" id="KW-0812">Transmembrane</keyword>
<dbReference type="Proteomes" id="UP000245207">
    <property type="component" value="Unassembled WGS sequence"/>
</dbReference>
<name>A0A2U1P813_ARTAN</name>
<dbReference type="EMBL" id="PKPP01001538">
    <property type="protein sequence ID" value="PWA81888.1"/>
    <property type="molecule type" value="Genomic_DNA"/>
</dbReference>
<proteinExistence type="predicted"/>
<keyword evidence="2" id="KW-0808">Transferase</keyword>
<evidence type="ECO:0000256" key="1">
    <source>
        <dbReference type="SAM" id="Phobius"/>
    </source>
</evidence>
<organism evidence="2 3">
    <name type="scientific">Artemisia annua</name>
    <name type="common">Sweet wormwood</name>
    <dbReference type="NCBI Taxonomy" id="35608"/>
    <lineage>
        <taxon>Eukaryota</taxon>
        <taxon>Viridiplantae</taxon>
        <taxon>Streptophyta</taxon>
        <taxon>Embryophyta</taxon>
        <taxon>Tracheophyta</taxon>
        <taxon>Spermatophyta</taxon>
        <taxon>Magnoliopsida</taxon>
        <taxon>eudicotyledons</taxon>
        <taxon>Gunneridae</taxon>
        <taxon>Pentapetalae</taxon>
        <taxon>asterids</taxon>
        <taxon>campanulids</taxon>
        <taxon>Asterales</taxon>
        <taxon>Asteraceae</taxon>
        <taxon>Asteroideae</taxon>
        <taxon>Anthemideae</taxon>
        <taxon>Artemisiinae</taxon>
        <taxon>Artemisia</taxon>
    </lineage>
</organism>
<protein>
    <submittedName>
        <fullName evidence="2">Xylulose kinase-1</fullName>
    </submittedName>
</protein>
<keyword evidence="3" id="KW-1185">Reference proteome</keyword>